<evidence type="ECO:0000313" key="5">
    <source>
        <dbReference type="Proteomes" id="UP001500928"/>
    </source>
</evidence>
<evidence type="ECO:0008006" key="6">
    <source>
        <dbReference type="Google" id="ProtNLM"/>
    </source>
</evidence>
<reference evidence="5" key="1">
    <citation type="journal article" date="2019" name="Int. J. Syst. Evol. Microbiol.">
        <title>The Global Catalogue of Microorganisms (GCM) 10K type strain sequencing project: providing services to taxonomists for standard genome sequencing and annotation.</title>
        <authorList>
            <consortium name="The Broad Institute Genomics Platform"/>
            <consortium name="The Broad Institute Genome Sequencing Center for Infectious Disease"/>
            <person name="Wu L."/>
            <person name="Ma J."/>
        </authorList>
    </citation>
    <scope>NUCLEOTIDE SEQUENCE [LARGE SCALE GENOMIC DNA]</scope>
    <source>
        <strain evidence="5">JCM 17979</strain>
    </source>
</reference>
<evidence type="ECO:0000259" key="2">
    <source>
        <dbReference type="Pfam" id="PF13622"/>
    </source>
</evidence>
<name>A0ABP9AW42_9PSEU</name>
<dbReference type="Pfam" id="PF13622">
    <property type="entry name" value="4HBT_3"/>
    <property type="match status" value="1"/>
</dbReference>
<dbReference type="InterPro" id="IPR049450">
    <property type="entry name" value="ACOT8-like_C"/>
</dbReference>
<protein>
    <recommendedName>
        <fullName evidence="6">Thioesterase family protein</fullName>
    </recommendedName>
</protein>
<proteinExistence type="predicted"/>
<dbReference type="EMBL" id="BAABHO010000013">
    <property type="protein sequence ID" value="GAA4786744.1"/>
    <property type="molecule type" value="Genomic_DNA"/>
</dbReference>
<evidence type="ECO:0000259" key="3">
    <source>
        <dbReference type="Pfam" id="PF20789"/>
    </source>
</evidence>
<dbReference type="Proteomes" id="UP001500928">
    <property type="component" value="Unassembled WGS sequence"/>
</dbReference>
<evidence type="ECO:0000256" key="1">
    <source>
        <dbReference type="SAM" id="MobiDB-lite"/>
    </source>
</evidence>
<feature type="region of interest" description="Disordered" evidence="1">
    <location>
        <begin position="131"/>
        <end position="150"/>
    </location>
</feature>
<dbReference type="InterPro" id="IPR049449">
    <property type="entry name" value="TesB_ACOT8-like_N"/>
</dbReference>
<evidence type="ECO:0000313" key="4">
    <source>
        <dbReference type="EMBL" id="GAA4786744.1"/>
    </source>
</evidence>
<dbReference type="Pfam" id="PF20789">
    <property type="entry name" value="4HBT_3C"/>
    <property type="match status" value="1"/>
</dbReference>
<comment type="caution">
    <text evidence="4">The sequence shown here is derived from an EMBL/GenBank/DDBJ whole genome shotgun (WGS) entry which is preliminary data.</text>
</comment>
<keyword evidence="5" id="KW-1185">Reference proteome</keyword>
<feature type="domain" description="Acyl-CoA thioesterase-like C-terminal" evidence="3">
    <location>
        <begin position="151"/>
        <end position="264"/>
    </location>
</feature>
<sequence length="285" mass="29179">MSRAGAAPDASAPPAFFRADGELLVPLPRATSGWGGPDGEGQLRGTAVSGVLARAAERAAGALEGAGRFRPVRWTLDLFRPGAMIPSTTGATVVRGGRRLRLVDAELVQEGRTVARATVLLLATGGPSAGAAWTGGLPETPPAPPPDLHPDPAEPALYRSDGAWSTDPRAHTNAARKAVWFPATPLVEGEDPTPFEHVAVLADAANLTSSWGTRGVEFINADATLTLTRLPAPGDGVGLVATSRVETDGLATATTTVFDRHGALGSAIVSTLANGAQAVDPARTR</sequence>
<dbReference type="InterPro" id="IPR042171">
    <property type="entry name" value="Acyl-CoA_hotdog"/>
</dbReference>
<dbReference type="Gene3D" id="2.40.160.210">
    <property type="entry name" value="Acyl-CoA thioesterase, double hotdog domain"/>
    <property type="match status" value="1"/>
</dbReference>
<organism evidence="4 5">
    <name type="scientific">Actinomycetospora chlora</name>
    <dbReference type="NCBI Taxonomy" id="663608"/>
    <lineage>
        <taxon>Bacteria</taxon>
        <taxon>Bacillati</taxon>
        <taxon>Actinomycetota</taxon>
        <taxon>Actinomycetes</taxon>
        <taxon>Pseudonocardiales</taxon>
        <taxon>Pseudonocardiaceae</taxon>
        <taxon>Actinomycetospora</taxon>
    </lineage>
</organism>
<gene>
    <name evidence="4" type="ORF">GCM10023200_21060</name>
</gene>
<dbReference type="RefSeq" id="WP_345413896.1">
    <property type="nucleotide sequence ID" value="NZ_BAABHO010000013.1"/>
</dbReference>
<feature type="domain" description="Acyl-CoA thioesterase-like N-terminal HotDog" evidence="2">
    <location>
        <begin position="45"/>
        <end position="120"/>
    </location>
</feature>
<accession>A0ABP9AW42</accession>